<keyword evidence="1" id="KW-0812">Transmembrane</keyword>
<dbReference type="EMBL" id="CP041356">
    <property type="protein sequence ID" value="QDK71303.1"/>
    <property type="molecule type" value="Genomic_DNA"/>
</dbReference>
<keyword evidence="3" id="KW-1185">Reference proteome</keyword>
<accession>A0A514Z9Q5</accession>
<feature type="transmembrane region" description="Helical" evidence="1">
    <location>
        <begin position="6"/>
        <end position="24"/>
    </location>
</feature>
<keyword evidence="1" id="KW-1133">Transmembrane helix</keyword>
<evidence type="ECO:0000256" key="1">
    <source>
        <dbReference type="SAM" id="Phobius"/>
    </source>
</evidence>
<proteinExistence type="predicted"/>
<reference evidence="2 3" key="1">
    <citation type="submission" date="2019-07" db="EMBL/GenBank/DDBJ databases">
        <title>Genome sequencing of KACC 19320.</title>
        <authorList>
            <person name="Heo J."/>
            <person name="Kim S.-J."/>
            <person name="Kim J.-S."/>
            <person name="Hong S.-B."/>
            <person name="Kwon S.-W."/>
        </authorList>
    </citation>
    <scope>NUCLEOTIDE SEQUENCE [LARGE SCALE GENOMIC DNA]</scope>
    <source>
        <strain evidence="2 3">KACC 19320</strain>
    </source>
</reference>
<dbReference type="KEGG" id="lack:FLP15_09205"/>
<sequence length="196" mass="21865">MHLFVILGAFISLSFSISTVIAIIRGRVKPNRVTWLIWAIAPLISAAAAISSGVTWAVLPVFMSGFGPTLVFTASFLKKEAYWGIERFDYICGFVSILALIAWYLTKDPSVAIILAILSDVLAGLPTLFKGWRYPETENGFLYLGTLFSASTTFTEIQNWNLAEVAFPTYLILLSLSFFIIIEGRRRYLKNHRGAQ</sequence>
<feature type="transmembrane region" description="Helical" evidence="1">
    <location>
        <begin position="165"/>
        <end position="182"/>
    </location>
</feature>
<keyword evidence="1" id="KW-0472">Membrane</keyword>
<organism evidence="2 3">
    <name type="scientific">Lactococcus protaetiae</name>
    <dbReference type="NCBI Taxonomy" id="2592653"/>
    <lineage>
        <taxon>Bacteria</taxon>
        <taxon>Bacillati</taxon>
        <taxon>Bacillota</taxon>
        <taxon>Bacilli</taxon>
        <taxon>Lactobacillales</taxon>
        <taxon>Streptococcaceae</taxon>
        <taxon>Lactococcus</taxon>
    </lineage>
</organism>
<gene>
    <name evidence="2" type="ORF">FLP15_09205</name>
</gene>
<dbReference type="OrthoDB" id="2242787at2"/>
<dbReference type="Proteomes" id="UP000315128">
    <property type="component" value="Chromosome"/>
</dbReference>
<name>A0A514Z9Q5_9LACT</name>
<evidence type="ECO:0000313" key="3">
    <source>
        <dbReference type="Proteomes" id="UP000315128"/>
    </source>
</evidence>
<feature type="transmembrane region" description="Helical" evidence="1">
    <location>
        <begin position="56"/>
        <end position="76"/>
    </location>
</feature>
<evidence type="ECO:0000313" key="2">
    <source>
        <dbReference type="EMBL" id="QDK71303.1"/>
    </source>
</evidence>
<protein>
    <submittedName>
        <fullName evidence="2">Uncharacterized protein</fullName>
    </submittedName>
</protein>
<dbReference type="RefSeq" id="WP_142766876.1">
    <property type="nucleotide sequence ID" value="NZ_CP041356.1"/>
</dbReference>
<feature type="transmembrane region" description="Helical" evidence="1">
    <location>
        <begin position="111"/>
        <end position="129"/>
    </location>
</feature>
<feature type="transmembrane region" description="Helical" evidence="1">
    <location>
        <begin position="33"/>
        <end position="50"/>
    </location>
</feature>
<dbReference type="AlphaFoldDB" id="A0A514Z9Q5"/>
<feature type="transmembrane region" description="Helical" evidence="1">
    <location>
        <begin position="88"/>
        <end position="105"/>
    </location>
</feature>
<feature type="transmembrane region" description="Helical" evidence="1">
    <location>
        <begin position="141"/>
        <end position="159"/>
    </location>
</feature>